<comment type="caution">
    <text evidence="2">The sequence shown here is derived from an EMBL/GenBank/DDBJ whole genome shotgun (WGS) entry which is preliminary data.</text>
</comment>
<keyword evidence="3" id="KW-1185">Reference proteome</keyword>
<dbReference type="EMBL" id="MCFL01000013">
    <property type="protein sequence ID" value="ORZ37252.1"/>
    <property type="molecule type" value="Genomic_DNA"/>
</dbReference>
<evidence type="ECO:0000313" key="2">
    <source>
        <dbReference type="EMBL" id="ORZ37252.1"/>
    </source>
</evidence>
<feature type="compositionally biased region" description="Polar residues" evidence="1">
    <location>
        <begin position="33"/>
        <end position="48"/>
    </location>
</feature>
<dbReference type="AlphaFoldDB" id="A0A1Y2HVT6"/>
<gene>
    <name evidence="2" type="ORF">BCR44DRAFT_1042336</name>
</gene>
<sequence>MSRGPPHTQPMHSPGGADVNGGASVASGKKPIQNASRRPSGITKSQSHLLRGGTGSLDSGESIASVASALPEWNHIALRKLVDAIGRKISNSPQAFAPCRGTHSQTTTCLKLEPASPQTPATIIRCISAERAARLEMQRAQQHLSSLPHFEFLRGCCRTQIRERSMALASFSSRLSGQVHREVRAVHHPRMAVQANRKHQSPFHRH</sequence>
<evidence type="ECO:0000313" key="3">
    <source>
        <dbReference type="Proteomes" id="UP000193411"/>
    </source>
</evidence>
<evidence type="ECO:0000256" key="1">
    <source>
        <dbReference type="SAM" id="MobiDB-lite"/>
    </source>
</evidence>
<accession>A0A1Y2HVT6</accession>
<feature type="region of interest" description="Disordered" evidence="1">
    <location>
        <begin position="1"/>
        <end position="60"/>
    </location>
</feature>
<reference evidence="2 3" key="1">
    <citation type="submission" date="2016-07" db="EMBL/GenBank/DDBJ databases">
        <title>Pervasive Adenine N6-methylation of Active Genes in Fungi.</title>
        <authorList>
            <consortium name="DOE Joint Genome Institute"/>
            <person name="Mondo S.J."/>
            <person name="Dannebaum R.O."/>
            <person name="Kuo R.C."/>
            <person name="Labutti K."/>
            <person name="Haridas S."/>
            <person name="Kuo A."/>
            <person name="Salamov A."/>
            <person name="Ahrendt S.R."/>
            <person name="Lipzen A."/>
            <person name="Sullivan W."/>
            <person name="Andreopoulos W.B."/>
            <person name="Clum A."/>
            <person name="Lindquist E."/>
            <person name="Daum C."/>
            <person name="Ramamoorthy G.K."/>
            <person name="Gryganskyi A."/>
            <person name="Culley D."/>
            <person name="Magnuson J.K."/>
            <person name="James T.Y."/>
            <person name="O'Malley M.A."/>
            <person name="Stajich J.E."/>
            <person name="Spatafora J.W."/>
            <person name="Visel A."/>
            <person name="Grigoriev I.V."/>
        </authorList>
    </citation>
    <scope>NUCLEOTIDE SEQUENCE [LARGE SCALE GENOMIC DNA]</scope>
    <source>
        <strain evidence="2 3">PL171</strain>
    </source>
</reference>
<dbReference type="Proteomes" id="UP000193411">
    <property type="component" value="Unassembled WGS sequence"/>
</dbReference>
<organism evidence="2 3">
    <name type="scientific">Catenaria anguillulae PL171</name>
    <dbReference type="NCBI Taxonomy" id="765915"/>
    <lineage>
        <taxon>Eukaryota</taxon>
        <taxon>Fungi</taxon>
        <taxon>Fungi incertae sedis</taxon>
        <taxon>Blastocladiomycota</taxon>
        <taxon>Blastocladiomycetes</taxon>
        <taxon>Blastocladiales</taxon>
        <taxon>Catenariaceae</taxon>
        <taxon>Catenaria</taxon>
    </lineage>
</organism>
<protein>
    <submittedName>
        <fullName evidence="2">Uncharacterized protein</fullName>
    </submittedName>
</protein>
<name>A0A1Y2HVT6_9FUNG</name>
<proteinExistence type="predicted"/>